<dbReference type="Proteomes" id="UP000236146">
    <property type="component" value="Unassembled WGS sequence"/>
</dbReference>
<evidence type="ECO:0000256" key="8">
    <source>
        <dbReference type="ARBA" id="ARBA00022842"/>
    </source>
</evidence>
<reference evidence="11 12" key="1">
    <citation type="submission" date="2016-10" db="EMBL/GenBank/DDBJ databases">
        <authorList>
            <person name="Varghese N."/>
        </authorList>
    </citation>
    <scope>NUCLEOTIDE SEQUENCE [LARGE SCALE GENOMIC DNA]</scope>
    <source>
        <strain evidence="11 12">KA00225</strain>
    </source>
</reference>
<keyword evidence="5" id="KW-0479">Metal-binding</keyword>
<dbReference type="RefSeq" id="WP_103084699.1">
    <property type="nucleotide sequence ID" value="NZ_MNLH01000003.1"/>
</dbReference>
<dbReference type="GO" id="GO:0016779">
    <property type="term" value="F:nucleotidyltransferase activity"/>
    <property type="evidence" value="ECO:0007669"/>
    <property type="project" value="UniProtKB-KW"/>
</dbReference>
<dbReference type="InterPro" id="IPR052038">
    <property type="entry name" value="Type-VII_TA_antitoxin"/>
</dbReference>
<evidence type="ECO:0000256" key="1">
    <source>
        <dbReference type="ARBA" id="ARBA00001946"/>
    </source>
</evidence>
<evidence type="ECO:0000256" key="3">
    <source>
        <dbReference type="ARBA" id="ARBA00022679"/>
    </source>
</evidence>
<accession>A0A2K1SUK7</accession>
<keyword evidence="4" id="KW-0548">Nucleotidyltransferase</keyword>
<proteinExistence type="inferred from homology"/>
<dbReference type="PANTHER" id="PTHR33571:SF14">
    <property type="entry name" value="PROTEIN ADENYLYLTRANSFERASE MJ0435-RELATED"/>
    <property type="match status" value="1"/>
</dbReference>
<dbReference type="AlphaFoldDB" id="A0A2K1SUK7"/>
<evidence type="ECO:0000256" key="5">
    <source>
        <dbReference type="ARBA" id="ARBA00022723"/>
    </source>
</evidence>
<dbReference type="CDD" id="cd05403">
    <property type="entry name" value="NT_KNTase_like"/>
    <property type="match status" value="1"/>
</dbReference>
<sequence>MTATTVTTINTSIIDSNTTSAKTVISEKPSKASKNTKSNHPSALTPSIVQKLCAPVARKLGVKELYLFGSVAKGTANQNSDVDFIYEMQNDSSIDCETAYIVSKKQMLTEALSKCLGRKIDLVNKRYVTQPLVNEDAELQRKAFVTEINTQPIFQIV</sequence>
<dbReference type="GO" id="GO:0046872">
    <property type="term" value="F:metal ion binding"/>
    <property type="evidence" value="ECO:0007669"/>
    <property type="project" value="UniProtKB-KW"/>
</dbReference>
<evidence type="ECO:0000256" key="9">
    <source>
        <dbReference type="ARBA" id="ARBA00038276"/>
    </source>
</evidence>
<keyword evidence="2" id="KW-1277">Toxin-antitoxin system</keyword>
<evidence type="ECO:0000256" key="4">
    <source>
        <dbReference type="ARBA" id="ARBA00022695"/>
    </source>
</evidence>
<dbReference type="Pfam" id="PF01909">
    <property type="entry name" value="NTP_transf_2"/>
    <property type="match status" value="1"/>
</dbReference>
<dbReference type="InterPro" id="IPR043519">
    <property type="entry name" value="NT_sf"/>
</dbReference>
<dbReference type="EMBL" id="MNLH01000003">
    <property type="protein sequence ID" value="PNS43209.1"/>
    <property type="molecule type" value="Genomic_DNA"/>
</dbReference>
<evidence type="ECO:0000259" key="10">
    <source>
        <dbReference type="Pfam" id="PF01909"/>
    </source>
</evidence>
<keyword evidence="7" id="KW-0067">ATP-binding</keyword>
<dbReference type="Gene3D" id="3.30.460.10">
    <property type="entry name" value="Beta Polymerase, domain 2"/>
    <property type="match status" value="1"/>
</dbReference>
<dbReference type="PANTHER" id="PTHR33571">
    <property type="entry name" value="SSL8005 PROTEIN"/>
    <property type="match status" value="1"/>
</dbReference>
<dbReference type="SUPFAM" id="SSF81301">
    <property type="entry name" value="Nucleotidyltransferase"/>
    <property type="match status" value="1"/>
</dbReference>
<feature type="domain" description="Polymerase nucleotidyl transferase" evidence="10">
    <location>
        <begin position="57"/>
        <end position="138"/>
    </location>
</feature>
<gene>
    <name evidence="11" type="ORF">BFS05_03960</name>
</gene>
<dbReference type="GO" id="GO:0005524">
    <property type="term" value="F:ATP binding"/>
    <property type="evidence" value="ECO:0007669"/>
    <property type="project" value="UniProtKB-KW"/>
</dbReference>
<protein>
    <submittedName>
        <fullName evidence="11">Nucleotidyltransferase</fullName>
    </submittedName>
</protein>
<name>A0A2K1SUK7_GARVA</name>
<comment type="cofactor">
    <cofactor evidence="1">
        <name>Mg(2+)</name>
        <dbReference type="ChEBI" id="CHEBI:18420"/>
    </cofactor>
</comment>
<evidence type="ECO:0000256" key="7">
    <source>
        <dbReference type="ARBA" id="ARBA00022840"/>
    </source>
</evidence>
<comment type="caution">
    <text evidence="11">The sequence shown here is derived from an EMBL/GenBank/DDBJ whole genome shotgun (WGS) entry which is preliminary data.</text>
</comment>
<evidence type="ECO:0000256" key="6">
    <source>
        <dbReference type="ARBA" id="ARBA00022741"/>
    </source>
</evidence>
<keyword evidence="3 11" id="KW-0808">Transferase</keyword>
<dbReference type="OrthoDB" id="9803128at2"/>
<dbReference type="InterPro" id="IPR002934">
    <property type="entry name" value="Polymerase_NTP_transf_dom"/>
</dbReference>
<evidence type="ECO:0000256" key="2">
    <source>
        <dbReference type="ARBA" id="ARBA00022649"/>
    </source>
</evidence>
<evidence type="ECO:0000313" key="11">
    <source>
        <dbReference type="EMBL" id="PNS43209.1"/>
    </source>
</evidence>
<evidence type="ECO:0000313" key="12">
    <source>
        <dbReference type="Proteomes" id="UP000236146"/>
    </source>
</evidence>
<keyword evidence="6" id="KW-0547">Nucleotide-binding</keyword>
<organism evidence="11 12">
    <name type="scientific">Gardnerella vaginalis</name>
    <dbReference type="NCBI Taxonomy" id="2702"/>
    <lineage>
        <taxon>Bacteria</taxon>
        <taxon>Bacillati</taxon>
        <taxon>Actinomycetota</taxon>
        <taxon>Actinomycetes</taxon>
        <taxon>Bifidobacteriales</taxon>
        <taxon>Bifidobacteriaceae</taxon>
        <taxon>Gardnerella</taxon>
    </lineage>
</organism>
<comment type="similarity">
    <text evidence="9">Belongs to the MntA antitoxin family.</text>
</comment>
<keyword evidence="8" id="KW-0460">Magnesium</keyword>